<gene>
    <name evidence="1" type="ORF">GCM10022402_13440</name>
</gene>
<protein>
    <submittedName>
        <fullName evidence="1">Uncharacterized protein</fullName>
    </submittedName>
</protein>
<reference evidence="2" key="1">
    <citation type="journal article" date="2019" name="Int. J. Syst. Evol. Microbiol.">
        <title>The Global Catalogue of Microorganisms (GCM) 10K type strain sequencing project: providing services to taxonomists for standard genome sequencing and annotation.</title>
        <authorList>
            <consortium name="The Broad Institute Genomics Platform"/>
            <consortium name="The Broad Institute Genome Sequencing Center for Infectious Disease"/>
            <person name="Wu L."/>
            <person name="Ma J."/>
        </authorList>
    </citation>
    <scope>NUCLEOTIDE SEQUENCE [LARGE SCALE GENOMIC DNA]</scope>
    <source>
        <strain evidence="2">JCM 17137</strain>
    </source>
</reference>
<evidence type="ECO:0000313" key="2">
    <source>
        <dbReference type="Proteomes" id="UP001500908"/>
    </source>
</evidence>
<organism evidence="1 2">
    <name type="scientific">Salinactinospora qingdaonensis</name>
    <dbReference type="NCBI Taxonomy" id="702744"/>
    <lineage>
        <taxon>Bacteria</taxon>
        <taxon>Bacillati</taxon>
        <taxon>Actinomycetota</taxon>
        <taxon>Actinomycetes</taxon>
        <taxon>Streptosporangiales</taxon>
        <taxon>Nocardiopsidaceae</taxon>
        <taxon>Salinactinospora</taxon>
    </lineage>
</organism>
<sequence>MSSTAISRRNFSEVFAEKIPPRCSVPPPAVLHRHSQRLRATTAIAGAAVLPSEDAS</sequence>
<dbReference type="Proteomes" id="UP001500908">
    <property type="component" value="Unassembled WGS sequence"/>
</dbReference>
<accession>A0ABP7FFH1</accession>
<name>A0ABP7FFH1_9ACTN</name>
<comment type="caution">
    <text evidence="1">The sequence shown here is derived from an EMBL/GenBank/DDBJ whole genome shotgun (WGS) entry which is preliminary data.</text>
</comment>
<dbReference type="EMBL" id="BAABDD010000004">
    <property type="protein sequence ID" value="GAA3734446.1"/>
    <property type="molecule type" value="Genomic_DNA"/>
</dbReference>
<keyword evidence="2" id="KW-1185">Reference proteome</keyword>
<proteinExistence type="predicted"/>
<evidence type="ECO:0000313" key="1">
    <source>
        <dbReference type="EMBL" id="GAA3734446.1"/>
    </source>
</evidence>